<dbReference type="InterPro" id="IPR027843">
    <property type="entry name" value="DUF4440"/>
</dbReference>
<protein>
    <recommendedName>
        <fullName evidence="5">DUF1080 domain-containing protein</fullName>
    </recommendedName>
</protein>
<evidence type="ECO:0000259" key="2">
    <source>
        <dbReference type="Pfam" id="PF14534"/>
    </source>
</evidence>
<dbReference type="Gene3D" id="3.10.450.50">
    <property type="match status" value="1"/>
</dbReference>
<gene>
    <name evidence="3" type="ORF">HAHE_02060</name>
</gene>
<dbReference type="Pfam" id="PF06439">
    <property type="entry name" value="3keto-disac_hyd"/>
    <property type="match status" value="1"/>
</dbReference>
<evidence type="ECO:0000313" key="3">
    <source>
        <dbReference type="EMBL" id="BCX46298.1"/>
    </source>
</evidence>
<dbReference type="Gene3D" id="2.60.120.560">
    <property type="entry name" value="Exo-inulinase, domain 1"/>
    <property type="match status" value="1"/>
</dbReference>
<keyword evidence="4" id="KW-1185">Reference proteome</keyword>
<name>A0ABM7RGW0_9BACT</name>
<feature type="domain" description="3-keto-alpha-glucoside-1,2-lyase/3-keto-2-hydroxy-glucal hydratase" evidence="1">
    <location>
        <begin position="8"/>
        <end position="204"/>
    </location>
</feature>
<evidence type="ECO:0000259" key="1">
    <source>
        <dbReference type="Pfam" id="PF06439"/>
    </source>
</evidence>
<dbReference type="EMBL" id="AP024702">
    <property type="protein sequence ID" value="BCX46298.1"/>
    <property type="molecule type" value="Genomic_DNA"/>
</dbReference>
<sequence>MENFRPVSGWRSVGSVRETEGKGEFALDGEGKVLVNAERRGEKAPYLLTKEEFGDIRIELEFMVPKGSNAGVYVAGRYEVQILDSFGRGKPGSGDLGGIYQRWDPSRGKGREGFGGIPPLVNAAKPPGEWQTMEIVFRAPRFDADGKKTRDATFEKVLINGKLVHDSVGVTGPTRSAPLEGDAAQGPIAIQGDHGPVAIRSFKVTPLPDLDATRLAELDAYWAEVSRAVNTGDFEAYKATCHPEAVLVSGSKKVSYPLSQALARWRQEFIDTKAGLIKASVDFRFAHRYGDAKTAHESGVFLYTQQKQGGEPVSEYVAFEALLVKGDDGWKILMEYQKEAVTEADWKALESD</sequence>
<dbReference type="Proteomes" id="UP001374893">
    <property type="component" value="Chromosome"/>
</dbReference>
<reference evidence="3 4" key="1">
    <citation type="submission" date="2021-06" db="EMBL/GenBank/DDBJ databases">
        <title>Complete genome of Haloferula helveola possessing various polysaccharide degrading enzymes.</title>
        <authorList>
            <person name="Takami H."/>
            <person name="Huang C."/>
            <person name="Hamasaki K."/>
        </authorList>
    </citation>
    <scope>NUCLEOTIDE SEQUENCE [LARGE SCALE GENOMIC DNA]</scope>
    <source>
        <strain evidence="3 4">CN-1</strain>
    </source>
</reference>
<organism evidence="3 4">
    <name type="scientific">Haloferula helveola</name>
    <dbReference type="NCBI Taxonomy" id="490095"/>
    <lineage>
        <taxon>Bacteria</taxon>
        <taxon>Pseudomonadati</taxon>
        <taxon>Verrucomicrobiota</taxon>
        <taxon>Verrucomicrobiia</taxon>
        <taxon>Verrucomicrobiales</taxon>
        <taxon>Verrucomicrobiaceae</taxon>
        <taxon>Haloferula</taxon>
    </lineage>
</organism>
<dbReference type="InterPro" id="IPR032710">
    <property type="entry name" value="NTF2-like_dom_sf"/>
</dbReference>
<evidence type="ECO:0000313" key="4">
    <source>
        <dbReference type="Proteomes" id="UP001374893"/>
    </source>
</evidence>
<feature type="domain" description="DUF4440" evidence="2">
    <location>
        <begin position="222"/>
        <end position="332"/>
    </location>
</feature>
<evidence type="ECO:0008006" key="5">
    <source>
        <dbReference type="Google" id="ProtNLM"/>
    </source>
</evidence>
<dbReference type="InterPro" id="IPR010496">
    <property type="entry name" value="AL/BT2_dom"/>
</dbReference>
<dbReference type="Pfam" id="PF14534">
    <property type="entry name" value="DUF4440"/>
    <property type="match status" value="1"/>
</dbReference>
<proteinExistence type="predicted"/>
<dbReference type="SUPFAM" id="SSF54427">
    <property type="entry name" value="NTF2-like"/>
    <property type="match status" value="1"/>
</dbReference>
<accession>A0ABM7RGW0</accession>